<name>A0A7W8HZW6_9CAUL</name>
<proteinExistence type="predicted"/>
<dbReference type="AlphaFoldDB" id="A0A7W8HZW6"/>
<comment type="caution">
    <text evidence="1">The sequence shown here is derived from an EMBL/GenBank/DDBJ whole genome shotgun (WGS) entry which is preliminary data.</text>
</comment>
<organism evidence="1 2">
    <name type="scientific">Brevundimonas basaltis</name>
    <dbReference type="NCBI Taxonomy" id="472166"/>
    <lineage>
        <taxon>Bacteria</taxon>
        <taxon>Pseudomonadati</taxon>
        <taxon>Pseudomonadota</taxon>
        <taxon>Alphaproteobacteria</taxon>
        <taxon>Caulobacterales</taxon>
        <taxon>Caulobacteraceae</taxon>
        <taxon>Brevundimonas</taxon>
    </lineage>
</organism>
<dbReference type="EMBL" id="JACHFZ010000003">
    <property type="protein sequence ID" value="MBB5292022.1"/>
    <property type="molecule type" value="Genomic_DNA"/>
</dbReference>
<keyword evidence="2" id="KW-1185">Reference proteome</keyword>
<evidence type="ECO:0000313" key="1">
    <source>
        <dbReference type="EMBL" id="MBB5292022.1"/>
    </source>
</evidence>
<protein>
    <submittedName>
        <fullName evidence="1">Uncharacterized protein</fullName>
    </submittedName>
</protein>
<dbReference type="Proteomes" id="UP000566663">
    <property type="component" value="Unassembled WGS sequence"/>
</dbReference>
<dbReference type="RefSeq" id="WP_183254068.1">
    <property type="nucleotide sequence ID" value="NZ_BAAAFF010000002.1"/>
</dbReference>
<gene>
    <name evidence="1" type="ORF">HNQ67_001542</name>
</gene>
<evidence type="ECO:0000313" key="2">
    <source>
        <dbReference type="Proteomes" id="UP000566663"/>
    </source>
</evidence>
<reference evidence="1 2" key="1">
    <citation type="submission" date="2020-08" db="EMBL/GenBank/DDBJ databases">
        <title>Genomic Encyclopedia of Type Strains, Phase IV (KMG-IV): sequencing the most valuable type-strain genomes for metagenomic binning, comparative biology and taxonomic classification.</title>
        <authorList>
            <person name="Goeker M."/>
        </authorList>
    </citation>
    <scope>NUCLEOTIDE SEQUENCE [LARGE SCALE GENOMIC DNA]</scope>
    <source>
        <strain evidence="1 2">DSM 25335</strain>
    </source>
</reference>
<sequence>MALPTAGERPDIHLTPLLAGTVILDDGCLYVAQPGGPRRYVIWPYGTRVETSGGRLVLVNGRTRVAVGDEVALGGGSFPADAPGASVFAAPPPPARCVGAGEEVFGASTLEPLASFERRHRRVRD</sequence>
<accession>A0A7W8HZW6</accession>